<protein>
    <recommendedName>
        <fullName evidence="2">Mycothiol-dependent maleylpyruvate isomerase metal-binding domain-containing protein</fullName>
    </recommendedName>
</protein>
<proteinExistence type="predicted"/>
<dbReference type="Proteomes" id="UP001500879">
    <property type="component" value="Unassembled WGS sequence"/>
</dbReference>
<accession>A0ABP3I2Y5</accession>
<dbReference type="Gene3D" id="1.20.120.450">
    <property type="entry name" value="dinb family like domain"/>
    <property type="match status" value="1"/>
</dbReference>
<dbReference type="Pfam" id="PF11716">
    <property type="entry name" value="MDMPI_N"/>
    <property type="match status" value="1"/>
</dbReference>
<feature type="domain" description="Mycothiol-dependent maleylpyruvate isomerase metal-binding" evidence="2">
    <location>
        <begin position="15"/>
        <end position="134"/>
    </location>
</feature>
<dbReference type="InterPro" id="IPR034660">
    <property type="entry name" value="DinB/YfiT-like"/>
</dbReference>
<evidence type="ECO:0000259" key="2">
    <source>
        <dbReference type="Pfam" id="PF11716"/>
    </source>
</evidence>
<feature type="region of interest" description="Disordered" evidence="1">
    <location>
        <begin position="164"/>
        <end position="194"/>
    </location>
</feature>
<name>A0ABP3I2Y5_9ACTN</name>
<dbReference type="InterPro" id="IPR017520">
    <property type="entry name" value="CHP03086"/>
</dbReference>
<keyword evidence="4" id="KW-1185">Reference proteome</keyword>
<comment type="caution">
    <text evidence="3">The sequence shown here is derived from an EMBL/GenBank/DDBJ whole genome shotgun (WGS) entry which is preliminary data.</text>
</comment>
<evidence type="ECO:0000256" key="1">
    <source>
        <dbReference type="SAM" id="MobiDB-lite"/>
    </source>
</evidence>
<gene>
    <name evidence="3" type="ORF">GCM10010357_06210</name>
</gene>
<dbReference type="NCBIfam" id="TIGR03086">
    <property type="entry name" value="TIGR03086 family metal-binding protein"/>
    <property type="match status" value="1"/>
</dbReference>
<evidence type="ECO:0000313" key="4">
    <source>
        <dbReference type="Proteomes" id="UP001500879"/>
    </source>
</evidence>
<evidence type="ECO:0000313" key="3">
    <source>
        <dbReference type="EMBL" id="GAA0388245.1"/>
    </source>
</evidence>
<dbReference type="InterPro" id="IPR017517">
    <property type="entry name" value="Maleyloyr_isom"/>
</dbReference>
<dbReference type="SUPFAM" id="SSF109854">
    <property type="entry name" value="DinB/YfiT-like putative metalloenzymes"/>
    <property type="match status" value="1"/>
</dbReference>
<dbReference type="InterPro" id="IPR024344">
    <property type="entry name" value="MDMPI_metal-binding"/>
</dbReference>
<feature type="compositionally biased region" description="Basic and acidic residues" evidence="1">
    <location>
        <begin position="179"/>
        <end position="194"/>
    </location>
</feature>
<dbReference type="NCBIfam" id="TIGR03083">
    <property type="entry name" value="maleylpyruvate isomerase family mycothiol-dependent enzyme"/>
    <property type="match status" value="1"/>
</dbReference>
<dbReference type="RefSeq" id="WP_344019498.1">
    <property type="nucleotide sequence ID" value="NZ_BAAABX010000006.1"/>
</dbReference>
<sequence length="194" mass="20113">MTDAQPVTDPRPQLRGAVEQMNALVAAVGTGRLGERTPCGDFDIRGLLRHLLGAWTKFAEGAAAGGIQPGAPALPEIADDGWADALAAAGARLVAEWEDEARLAGPFSAPWGTSPAYGAVAFFVLETVTHTWDLNEALGRPAALDPELSAFALATAEAAVPAEGRKGAFEPARPAPEGADVHTRLAARTGREVK</sequence>
<dbReference type="EMBL" id="BAAABX010000006">
    <property type="protein sequence ID" value="GAA0388245.1"/>
    <property type="molecule type" value="Genomic_DNA"/>
</dbReference>
<organism evidence="3 4">
    <name type="scientific">Streptomyces luteireticuli</name>
    <dbReference type="NCBI Taxonomy" id="173858"/>
    <lineage>
        <taxon>Bacteria</taxon>
        <taxon>Bacillati</taxon>
        <taxon>Actinomycetota</taxon>
        <taxon>Actinomycetes</taxon>
        <taxon>Kitasatosporales</taxon>
        <taxon>Streptomycetaceae</taxon>
        <taxon>Streptomyces</taxon>
    </lineage>
</organism>
<reference evidence="4" key="1">
    <citation type="journal article" date="2019" name="Int. J. Syst. Evol. Microbiol.">
        <title>The Global Catalogue of Microorganisms (GCM) 10K type strain sequencing project: providing services to taxonomists for standard genome sequencing and annotation.</title>
        <authorList>
            <consortium name="The Broad Institute Genomics Platform"/>
            <consortium name="The Broad Institute Genome Sequencing Center for Infectious Disease"/>
            <person name="Wu L."/>
            <person name="Ma J."/>
        </authorList>
    </citation>
    <scope>NUCLEOTIDE SEQUENCE [LARGE SCALE GENOMIC DNA]</scope>
    <source>
        <strain evidence="4">JCM 4788</strain>
    </source>
</reference>